<feature type="region of interest" description="Disordered" evidence="5">
    <location>
        <begin position="1149"/>
        <end position="1176"/>
    </location>
</feature>
<dbReference type="SUPFAM" id="SSF101447">
    <property type="entry name" value="Formin homology 2 domain (FH2 domain)"/>
    <property type="match status" value="1"/>
</dbReference>
<dbReference type="InterPro" id="IPR042201">
    <property type="entry name" value="FH2_Formin_sf"/>
</dbReference>
<feature type="compositionally biased region" description="Polar residues" evidence="5">
    <location>
        <begin position="461"/>
        <end position="480"/>
    </location>
</feature>
<name>A0A6P7Z2T0_9AMPH</name>
<feature type="region of interest" description="Disordered" evidence="5">
    <location>
        <begin position="247"/>
        <end position="267"/>
    </location>
</feature>
<feature type="compositionally biased region" description="Polar residues" evidence="5">
    <location>
        <begin position="157"/>
        <end position="169"/>
    </location>
</feature>
<dbReference type="PROSITE" id="PS51444">
    <property type="entry name" value="FH2"/>
    <property type="match status" value="1"/>
</dbReference>
<evidence type="ECO:0000313" key="8">
    <source>
        <dbReference type="RefSeq" id="XP_030070059.1"/>
    </source>
</evidence>
<reference evidence="8 9" key="1">
    <citation type="submission" date="2025-04" db="UniProtKB">
        <authorList>
            <consortium name="RefSeq"/>
        </authorList>
    </citation>
    <scope>IDENTIFICATION</scope>
</reference>
<evidence type="ECO:0000256" key="5">
    <source>
        <dbReference type="SAM" id="MobiDB-lite"/>
    </source>
</evidence>
<gene>
    <name evidence="8 9" type="primary">FMN1</name>
</gene>
<evidence type="ECO:0000259" key="6">
    <source>
        <dbReference type="PROSITE" id="PS51444"/>
    </source>
</evidence>
<feature type="domain" description="FH2" evidence="6">
    <location>
        <begin position="724"/>
        <end position="1138"/>
    </location>
</feature>
<proteinExistence type="inferred from homology"/>
<feature type="compositionally biased region" description="Low complexity" evidence="5">
    <location>
        <begin position="250"/>
        <end position="262"/>
    </location>
</feature>
<protein>
    <submittedName>
        <fullName evidence="8 9">Formin-1 isoform X1</fullName>
    </submittedName>
</protein>
<feature type="region of interest" description="Disordered" evidence="5">
    <location>
        <begin position="456"/>
        <end position="505"/>
    </location>
</feature>
<keyword evidence="7" id="KW-1185">Reference proteome</keyword>
<dbReference type="PANTHER" id="PTHR45920:SF7">
    <property type="entry name" value="FORMIN-G"/>
    <property type="match status" value="1"/>
</dbReference>
<comment type="subcellular location">
    <subcellularLocation>
        <location evidence="1">Nucleus</location>
    </subcellularLocation>
</comment>
<dbReference type="RefSeq" id="XP_030070060.1">
    <property type="nucleotide sequence ID" value="XM_030214200.1"/>
</dbReference>
<feature type="region of interest" description="Disordered" evidence="5">
    <location>
        <begin position="303"/>
        <end position="352"/>
    </location>
</feature>
<dbReference type="GO" id="GO:0051015">
    <property type="term" value="F:actin filament binding"/>
    <property type="evidence" value="ECO:0007669"/>
    <property type="project" value="TreeGrafter"/>
</dbReference>
<evidence type="ECO:0000313" key="9">
    <source>
        <dbReference type="RefSeq" id="XP_030070060.1"/>
    </source>
</evidence>
<dbReference type="GeneID" id="115477366"/>
<dbReference type="Gene3D" id="1.20.58.2220">
    <property type="entry name" value="Formin, FH2 domain"/>
    <property type="match status" value="1"/>
</dbReference>
<dbReference type="GO" id="GO:0005737">
    <property type="term" value="C:cytoplasm"/>
    <property type="evidence" value="ECO:0007669"/>
    <property type="project" value="UniProtKB-ARBA"/>
</dbReference>
<dbReference type="AlphaFoldDB" id="A0A6P7Z2T0"/>
<feature type="compositionally biased region" description="Basic and acidic residues" evidence="5">
    <location>
        <begin position="1155"/>
        <end position="1176"/>
    </location>
</feature>
<dbReference type="GO" id="GO:0005884">
    <property type="term" value="C:actin filament"/>
    <property type="evidence" value="ECO:0007669"/>
    <property type="project" value="InterPro"/>
</dbReference>
<evidence type="ECO:0000256" key="4">
    <source>
        <dbReference type="ARBA" id="ARBA00023242"/>
    </source>
</evidence>
<dbReference type="InterPro" id="IPR001265">
    <property type="entry name" value="Formin_Cappuccino_subfam"/>
</dbReference>
<dbReference type="Pfam" id="PF02181">
    <property type="entry name" value="FH2"/>
    <property type="match status" value="1"/>
</dbReference>
<dbReference type="GO" id="GO:0045010">
    <property type="term" value="P:actin nucleation"/>
    <property type="evidence" value="ECO:0007669"/>
    <property type="project" value="InterPro"/>
</dbReference>
<evidence type="ECO:0000313" key="7">
    <source>
        <dbReference type="Proteomes" id="UP000515156"/>
    </source>
</evidence>
<dbReference type="OrthoDB" id="427644at2759"/>
<evidence type="ECO:0000256" key="1">
    <source>
        <dbReference type="ARBA" id="ARBA00004123"/>
    </source>
</evidence>
<evidence type="ECO:0000256" key="2">
    <source>
        <dbReference type="ARBA" id="ARBA00005271"/>
    </source>
</evidence>
<feature type="compositionally biased region" description="Polar residues" evidence="5">
    <location>
        <begin position="391"/>
        <end position="412"/>
    </location>
</feature>
<keyword evidence="3" id="KW-0175">Coiled coil</keyword>
<dbReference type="FunFam" id="1.20.58.2220:FF:000005">
    <property type="entry name" value="Formin 1"/>
    <property type="match status" value="1"/>
</dbReference>
<feature type="region of interest" description="Disordered" evidence="5">
    <location>
        <begin position="57"/>
        <end position="101"/>
    </location>
</feature>
<dbReference type="SMART" id="SM00498">
    <property type="entry name" value="FH2"/>
    <property type="match status" value="1"/>
</dbReference>
<accession>A0A6P7Z2T0</accession>
<feature type="compositionally biased region" description="Pro residues" evidence="5">
    <location>
        <begin position="672"/>
        <end position="700"/>
    </location>
</feature>
<feature type="compositionally biased region" description="Polar residues" evidence="5">
    <location>
        <begin position="320"/>
        <end position="330"/>
    </location>
</feature>
<feature type="region of interest" description="Disordered" evidence="5">
    <location>
        <begin position="366"/>
        <end position="412"/>
    </location>
</feature>
<keyword evidence="4" id="KW-0539">Nucleus</keyword>
<feature type="compositionally biased region" description="Basic and acidic residues" evidence="5">
    <location>
        <begin position="57"/>
        <end position="78"/>
    </location>
</feature>
<dbReference type="GO" id="GO:0008017">
    <property type="term" value="F:microtubule binding"/>
    <property type="evidence" value="ECO:0007669"/>
    <property type="project" value="InterPro"/>
</dbReference>
<feature type="region of interest" description="Disordered" evidence="5">
    <location>
        <begin position="157"/>
        <end position="177"/>
    </location>
</feature>
<dbReference type="InterPro" id="IPR015425">
    <property type="entry name" value="FH2_Formin"/>
</dbReference>
<dbReference type="GO" id="GO:0030866">
    <property type="term" value="P:cortical actin cytoskeleton organization"/>
    <property type="evidence" value="ECO:0007669"/>
    <property type="project" value="TreeGrafter"/>
</dbReference>
<dbReference type="KEGG" id="muo:115477366"/>
<dbReference type="PRINTS" id="PR00828">
    <property type="entry name" value="FORMIN"/>
</dbReference>
<dbReference type="GO" id="GO:0005634">
    <property type="term" value="C:nucleus"/>
    <property type="evidence" value="ECO:0007669"/>
    <property type="project" value="UniProtKB-SubCell"/>
</dbReference>
<dbReference type="RefSeq" id="XP_030070059.1">
    <property type="nucleotide sequence ID" value="XM_030214199.1"/>
</dbReference>
<comment type="similarity">
    <text evidence="2">Belongs to the formin homology family. Cappuccino subfamily.</text>
</comment>
<feature type="compositionally biased region" description="Basic and acidic residues" evidence="5">
    <location>
        <begin position="333"/>
        <end position="347"/>
    </location>
</feature>
<sequence length="1176" mass="132002">METNESSDDGSLKPLSPEAISSLFSKFSMKMVFGLNDKLEASKKEDAVLTAVRALEMENHDSGKSQEVARNHLRESLLKPETQYEEDKEHKSGSSNANPLDLQTDKLENLHIDKGNYVLADLENLETKTPKDVCLGEMETVYANCTEHMQDWQTSVGSDAEVSPTSSTGEVEEQEAPLVQSTLVHTTNDTDSDSESPVHFVSRNVASVSASEPETVLSASINDDPKREAEMEVQESCKTSTNITNDAETEVTSTTPQSPTVTWDSEGVQGCLVDHSDYSEGDPLTSSSEKSFQLPAFFSGLKVHKKGPMSNKDTTERDSNLAQLNLTQPIQKLKTDPESPSKKKAADPKSGSSFLEQLSQLLNFDLPKNEEKVTSPDEPEVQEDENKNQDNDLMNETEVTSSSEGNKPTSAETALDAFKSLFTRPSRKAPVLNSVDLETLKRKRRFERESLKAIFERSKSHPASSDSGLSETRLQEQSILDSEDRTPGKLQAVWPPPKPKDEEEKVGLKYTEAEYQAAILHLKREQKEEIEKLKAQFELEIFSVRGEQAVRTSSLEEEIHKLKSILENRLNACGNQVHDACVSTEDDNPPKTFRNVCIQTDRETFIRPCEEENKTAKNTQTIPKKLNLASLNQSASSLVDSKEMGFPVSQPGSVPPPPPPPPPLPHFAATSAPPPPPPPPLPPPLPGSGPSLPPPPPPPLFSGAGPPHAFPPPGFLFSNSTGPRKPAVEPSCPMKPLYWTRIQVKNSSANPSLWVSLEEPKIHDTEEFEDLFSKAAFQEKRKPLSESYEKKVKAKKVIKLLDGKRSQAVGILISSLHLDMKDIQKAVLNLDDSIVDLETLEALYENRGQKEELEIIRKHYQTSKEEDWKHLDKPEQFLYELSQIPNFAERSQCIIFQSIFWEGITAVQRKVDIIVRACKGLQDMKSVKDVLGLILAFGNYMNGGNRTRGQADGYGLEILPKLKDVKSRDSSMSLMDYIVSYYLRYYDQEAGTDKSVFPLLEPQDFFLASQVKLEDLMKDLRKLQKDLEACEKQTSLVCSESPEEHLQPFKDKMETFIQKAKEENKMKTKHWEDARSSFDEMINYFGLKPKPGEKEIVPSYVFTVWYEFCNDFKTMWKRENKSLSAERLRVAQQSVSKLTAEKKVETKKINPTASLKERLRQKEANVEQHLRESPAQ</sequence>
<organism evidence="7 8">
    <name type="scientific">Microcaecilia unicolor</name>
    <dbReference type="NCBI Taxonomy" id="1415580"/>
    <lineage>
        <taxon>Eukaryota</taxon>
        <taxon>Metazoa</taxon>
        <taxon>Chordata</taxon>
        <taxon>Craniata</taxon>
        <taxon>Vertebrata</taxon>
        <taxon>Euteleostomi</taxon>
        <taxon>Amphibia</taxon>
        <taxon>Gymnophiona</taxon>
        <taxon>Siphonopidae</taxon>
        <taxon>Microcaecilia</taxon>
    </lineage>
</organism>
<feature type="region of interest" description="Disordered" evidence="5">
    <location>
        <begin position="643"/>
        <end position="728"/>
    </location>
</feature>
<evidence type="ECO:0000256" key="3">
    <source>
        <dbReference type="ARBA" id="ARBA00023054"/>
    </source>
</evidence>
<dbReference type="CTD" id="342184"/>
<dbReference type="Proteomes" id="UP000515156">
    <property type="component" value="Chromosome 9"/>
</dbReference>
<dbReference type="PANTHER" id="PTHR45920">
    <property type="entry name" value="FORMIN HOMOLOGY 2 DOMAIN CONTAINING, ISOFORM I"/>
    <property type="match status" value="1"/>
</dbReference>
<feature type="compositionally biased region" description="Pro residues" evidence="5">
    <location>
        <begin position="653"/>
        <end position="665"/>
    </location>
</feature>